<keyword evidence="2" id="KW-1185">Reference proteome</keyword>
<dbReference type="InterPro" id="IPR036866">
    <property type="entry name" value="RibonucZ/Hydroxyglut_hydro"/>
</dbReference>
<evidence type="ECO:0000313" key="1">
    <source>
        <dbReference type="EMBL" id="SHF45377.1"/>
    </source>
</evidence>
<dbReference type="STRING" id="366533.SAMN05444339_106151"/>
<protein>
    <submittedName>
        <fullName evidence="1">Uncharacterized protein</fullName>
    </submittedName>
</protein>
<accession>A0A1M5BSX8</accession>
<gene>
    <name evidence="1" type="ORF">SAMN05444339_106151</name>
</gene>
<organism evidence="1 2">
    <name type="scientific">Loktanella atrilutea</name>
    <dbReference type="NCBI Taxonomy" id="366533"/>
    <lineage>
        <taxon>Bacteria</taxon>
        <taxon>Pseudomonadati</taxon>
        <taxon>Pseudomonadota</taxon>
        <taxon>Alphaproteobacteria</taxon>
        <taxon>Rhodobacterales</taxon>
        <taxon>Roseobacteraceae</taxon>
        <taxon>Loktanella</taxon>
    </lineage>
</organism>
<proteinExistence type="predicted"/>
<name>A0A1M5BSX8_LOKAT</name>
<evidence type="ECO:0000313" key="2">
    <source>
        <dbReference type="Proteomes" id="UP000183987"/>
    </source>
</evidence>
<dbReference type="AlphaFoldDB" id="A0A1M5BSX8"/>
<dbReference type="RefSeq" id="WP_425434969.1">
    <property type="nucleotide sequence ID" value="NZ_FQUE01000006.1"/>
</dbReference>
<dbReference type="Proteomes" id="UP000183987">
    <property type="component" value="Unassembled WGS sequence"/>
</dbReference>
<sequence>MKFRTERDATLAVPKPIIPSPQVNMRAGEVPRDKYGNVVLKLPVKGL</sequence>
<dbReference type="EMBL" id="FQUE01000006">
    <property type="protein sequence ID" value="SHF45377.1"/>
    <property type="molecule type" value="Genomic_DNA"/>
</dbReference>
<reference evidence="2" key="1">
    <citation type="submission" date="2016-11" db="EMBL/GenBank/DDBJ databases">
        <authorList>
            <person name="Varghese N."/>
            <person name="Submissions S."/>
        </authorList>
    </citation>
    <scope>NUCLEOTIDE SEQUENCE [LARGE SCALE GENOMIC DNA]</scope>
    <source>
        <strain evidence="2">DSM 29326</strain>
    </source>
</reference>
<dbReference type="Gene3D" id="3.60.15.10">
    <property type="entry name" value="Ribonuclease Z/Hydroxyacylglutathione hydrolase-like"/>
    <property type="match status" value="1"/>
</dbReference>